<feature type="compositionally biased region" description="Gly residues" evidence="1">
    <location>
        <begin position="158"/>
        <end position="204"/>
    </location>
</feature>
<dbReference type="AlphaFoldDB" id="A9G922"/>
<dbReference type="OrthoDB" id="6196264at2"/>
<dbReference type="Proteomes" id="UP000002139">
    <property type="component" value="Chromosome"/>
</dbReference>
<gene>
    <name evidence="3" type="ordered locus">sce8934</name>
</gene>
<organism evidence="3 4">
    <name type="scientific">Sorangium cellulosum (strain So ce56)</name>
    <name type="common">Polyangium cellulosum (strain So ce56)</name>
    <dbReference type="NCBI Taxonomy" id="448385"/>
    <lineage>
        <taxon>Bacteria</taxon>
        <taxon>Pseudomonadati</taxon>
        <taxon>Myxococcota</taxon>
        <taxon>Polyangia</taxon>
        <taxon>Polyangiales</taxon>
        <taxon>Polyangiaceae</taxon>
        <taxon>Sorangium</taxon>
    </lineage>
</organism>
<evidence type="ECO:0000256" key="1">
    <source>
        <dbReference type="SAM" id="MobiDB-lite"/>
    </source>
</evidence>
<dbReference type="HOGENOM" id="CLU_622400_0_0_7"/>
<dbReference type="KEGG" id="scl:sce8934"/>
<dbReference type="InterPro" id="IPR010380">
    <property type="entry name" value="DUF975"/>
</dbReference>
<feature type="transmembrane region" description="Helical" evidence="2">
    <location>
        <begin position="247"/>
        <end position="267"/>
    </location>
</feature>
<protein>
    <submittedName>
        <fullName evidence="3">Uncharacterized protein</fullName>
    </submittedName>
</protein>
<keyword evidence="2" id="KW-0812">Transmembrane</keyword>
<dbReference type="eggNOG" id="COG1187">
    <property type="taxonomic scope" value="Bacteria"/>
</dbReference>
<sequence>MSQGGWGGGSGGGQGGGGYGQPPGGGYGAPPGGGYGQPPGGAGPGQPPGGGYGQPPGQPPGGGYGQPPGGGYGPPGQPPGGGYGQPPGGGYGPPGQPPGGGYGQPPGQPPGGSYGQPPGQPPGGSYGQPPGQPPGGGYGQPPGQPPGGSYGQPPGQPPGGGGWGQPPGGGGYGPPPGGGGGWGQPPGGGGGYGPPPGGGAGWGGANPYQPPGGGAGYGSPPGTGVAAPWGAGDAASFGWERLKRDPAVLIGAMVVVGLASSVPNGIGGGIQAALASDAPTAGAAIQFLMQAVALVVGAYFAGGMNNLLLKVARGEPYSFSDVLGGGRWFLSILGAQLLTGLAVGAGMLLLIVPGVIVALGLSMTTLCIVDKNLGAIDAMKESWRITTGHKGGLLVYALLACALVLAGVLACCLGTLVAAPVAAIGLAFIYLRLTGQPTAS</sequence>
<feature type="compositionally biased region" description="Gly residues" evidence="1">
    <location>
        <begin position="134"/>
        <end position="150"/>
    </location>
</feature>
<feature type="region of interest" description="Disordered" evidence="1">
    <location>
        <begin position="1"/>
        <end position="220"/>
    </location>
</feature>
<dbReference type="PRINTS" id="PR01871">
    <property type="entry name" value="ANNEXINVII"/>
</dbReference>
<keyword evidence="2" id="KW-0472">Membrane</keyword>
<evidence type="ECO:0000313" key="3">
    <source>
        <dbReference type="EMBL" id="CAN99106.1"/>
    </source>
</evidence>
<dbReference type="BioCyc" id="SCEL448385:SCE_RS52600-MONOMER"/>
<accession>A9G922</accession>
<reference evidence="3 4" key="1">
    <citation type="journal article" date="2007" name="Nat. Biotechnol.">
        <title>Complete genome sequence of the myxobacterium Sorangium cellulosum.</title>
        <authorList>
            <person name="Schneiker S."/>
            <person name="Perlova O."/>
            <person name="Kaiser O."/>
            <person name="Gerth K."/>
            <person name="Alici A."/>
            <person name="Altmeyer M.O."/>
            <person name="Bartels D."/>
            <person name="Bekel T."/>
            <person name="Beyer S."/>
            <person name="Bode E."/>
            <person name="Bode H.B."/>
            <person name="Bolten C.J."/>
            <person name="Choudhuri J.V."/>
            <person name="Doss S."/>
            <person name="Elnakady Y.A."/>
            <person name="Frank B."/>
            <person name="Gaigalat L."/>
            <person name="Goesmann A."/>
            <person name="Groeger C."/>
            <person name="Gross F."/>
            <person name="Jelsbak L."/>
            <person name="Jelsbak L."/>
            <person name="Kalinowski J."/>
            <person name="Kegler C."/>
            <person name="Knauber T."/>
            <person name="Konietzny S."/>
            <person name="Kopp M."/>
            <person name="Krause L."/>
            <person name="Krug D."/>
            <person name="Linke B."/>
            <person name="Mahmud T."/>
            <person name="Martinez-Arias R."/>
            <person name="McHardy A.C."/>
            <person name="Merai M."/>
            <person name="Meyer F."/>
            <person name="Mormann S."/>
            <person name="Munoz-Dorado J."/>
            <person name="Perez J."/>
            <person name="Pradella S."/>
            <person name="Rachid S."/>
            <person name="Raddatz G."/>
            <person name="Rosenau F."/>
            <person name="Rueckert C."/>
            <person name="Sasse F."/>
            <person name="Scharfe M."/>
            <person name="Schuster S.C."/>
            <person name="Suen G."/>
            <person name="Treuner-Lange A."/>
            <person name="Velicer G.J."/>
            <person name="Vorholter F.-J."/>
            <person name="Weissman K.J."/>
            <person name="Welch R.D."/>
            <person name="Wenzel S.C."/>
            <person name="Whitworth D.E."/>
            <person name="Wilhelm S."/>
            <person name="Wittmann C."/>
            <person name="Bloecker H."/>
            <person name="Puehler A."/>
            <person name="Mueller R."/>
        </authorList>
    </citation>
    <scope>NUCLEOTIDE SEQUENCE [LARGE SCALE GENOMIC DNA]</scope>
    <source>
        <strain evidence="4">So ce56</strain>
    </source>
</reference>
<feature type="transmembrane region" description="Helical" evidence="2">
    <location>
        <begin position="287"/>
        <end position="308"/>
    </location>
</feature>
<evidence type="ECO:0000256" key="2">
    <source>
        <dbReference type="SAM" id="Phobius"/>
    </source>
</evidence>
<evidence type="ECO:0000313" key="4">
    <source>
        <dbReference type="Proteomes" id="UP000002139"/>
    </source>
</evidence>
<dbReference type="EMBL" id="AM746676">
    <property type="protein sequence ID" value="CAN99106.1"/>
    <property type="molecule type" value="Genomic_DNA"/>
</dbReference>
<feature type="transmembrane region" description="Helical" evidence="2">
    <location>
        <begin position="416"/>
        <end position="433"/>
    </location>
</feature>
<proteinExistence type="predicted"/>
<keyword evidence="2" id="KW-1133">Transmembrane helix</keyword>
<feature type="compositionally biased region" description="Gly residues" evidence="1">
    <location>
        <begin position="211"/>
        <end position="220"/>
    </location>
</feature>
<name>A9G922_SORC5</name>
<dbReference type="PANTHER" id="PTHR40076:SF1">
    <property type="entry name" value="MEMBRANE PROTEIN"/>
    <property type="match status" value="1"/>
</dbReference>
<feature type="transmembrane region" description="Helical" evidence="2">
    <location>
        <begin position="393"/>
        <end position="410"/>
    </location>
</feature>
<dbReference type="PANTHER" id="PTHR40076">
    <property type="entry name" value="MEMBRANE PROTEIN-RELATED"/>
    <property type="match status" value="1"/>
</dbReference>
<feature type="compositionally biased region" description="Gly residues" evidence="1">
    <location>
        <begin position="1"/>
        <end position="114"/>
    </location>
</feature>
<keyword evidence="4" id="KW-1185">Reference proteome</keyword>
<dbReference type="eggNOG" id="COG5523">
    <property type="taxonomic scope" value="Bacteria"/>
</dbReference>
<dbReference type="RefSeq" id="WP_012241545.1">
    <property type="nucleotide sequence ID" value="NC_010162.1"/>
</dbReference>